<dbReference type="Proteomes" id="UP000789572">
    <property type="component" value="Unassembled WGS sequence"/>
</dbReference>
<evidence type="ECO:0000259" key="3">
    <source>
        <dbReference type="Pfam" id="PF02221"/>
    </source>
</evidence>
<protein>
    <recommendedName>
        <fullName evidence="1">Phosphatidylglycerol/phosphatidylinositol transfer protein</fullName>
    </recommendedName>
</protein>
<feature type="signal peptide" evidence="2">
    <location>
        <begin position="1"/>
        <end position="20"/>
    </location>
</feature>
<dbReference type="InterPro" id="IPR003172">
    <property type="entry name" value="ML_dom"/>
</dbReference>
<reference evidence="4" key="1">
    <citation type="submission" date="2021-06" db="EMBL/GenBank/DDBJ databases">
        <authorList>
            <person name="Kallberg Y."/>
            <person name="Tangrot J."/>
            <person name="Rosling A."/>
        </authorList>
    </citation>
    <scope>NUCLEOTIDE SEQUENCE</scope>
    <source>
        <strain evidence="4">IA702</strain>
    </source>
</reference>
<dbReference type="EMBL" id="CAJVPJ010002224">
    <property type="protein sequence ID" value="CAG8616169.1"/>
    <property type="molecule type" value="Genomic_DNA"/>
</dbReference>
<evidence type="ECO:0000313" key="4">
    <source>
        <dbReference type="EMBL" id="CAG8616169.1"/>
    </source>
</evidence>
<dbReference type="InterPro" id="IPR014756">
    <property type="entry name" value="Ig_E-set"/>
</dbReference>
<feature type="chain" id="PRO_5040372718" description="Phosphatidylglycerol/phosphatidylinositol transfer protein" evidence="2">
    <location>
        <begin position="21"/>
        <end position="137"/>
    </location>
</feature>
<accession>A0A9N9CVN9</accession>
<dbReference type="SUPFAM" id="SSF81296">
    <property type="entry name" value="E set domains"/>
    <property type="match status" value="1"/>
</dbReference>
<comment type="caution">
    <text evidence="4">The sequence shown here is derived from an EMBL/GenBank/DDBJ whole genome shotgun (WGS) entry which is preliminary data.</text>
</comment>
<dbReference type="OrthoDB" id="2357745at2759"/>
<evidence type="ECO:0000256" key="1">
    <source>
        <dbReference type="ARBA" id="ARBA00016056"/>
    </source>
</evidence>
<feature type="non-terminal residue" evidence="4">
    <location>
        <position position="137"/>
    </location>
</feature>
<dbReference type="AlphaFoldDB" id="A0A9N9CVN9"/>
<keyword evidence="2" id="KW-0732">Signal</keyword>
<evidence type="ECO:0000313" key="5">
    <source>
        <dbReference type="Proteomes" id="UP000789572"/>
    </source>
</evidence>
<gene>
    <name evidence="4" type="ORF">POCULU_LOCUS8195</name>
</gene>
<dbReference type="Pfam" id="PF02221">
    <property type="entry name" value="E1_DerP2_DerF2"/>
    <property type="match status" value="1"/>
</dbReference>
<proteinExistence type="predicted"/>
<feature type="domain" description="MD-2-related lipid-recognition" evidence="3">
    <location>
        <begin position="31"/>
        <end position="134"/>
    </location>
</feature>
<organism evidence="4 5">
    <name type="scientific">Paraglomus occultum</name>
    <dbReference type="NCBI Taxonomy" id="144539"/>
    <lineage>
        <taxon>Eukaryota</taxon>
        <taxon>Fungi</taxon>
        <taxon>Fungi incertae sedis</taxon>
        <taxon>Mucoromycota</taxon>
        <taxon>Glomeromycotina</taxon>
        <taxon>Glomeromycetes</taxon>
        <taxon>Paraglomerales</taxon>
        <taxon>Paraglomeraceae</taxon>
        <taxon>Paraglomus</taxon>
    </lineage>
</organism>
<dbReference type="Gene3D" id="2.60.40.770">
    <property type="match status" value="1"/>
</dbReference>
<evidence type="ECO:0000256" key="2">
    <source>
        <dbReference type="SAM" id="SignalP"/>
    </source>
</evidence>
<name>A0A9N9CVN9_9GLOM</name>
<keyword evidence="5" id="KW-1185">Reference proteome</keyword>
<sequence>MKNPNFFLFFALATISVINAIPHGLSKRATPFVGCSYLPPFSVSLSPDSIVSDQDVTFGISGTAPIDITEATVEVIIFNNDDVEGYYQSFSGNLCELFKQCPVKINTKFDFQFTIKPESLPPSYYIDVRIHDTKSNL</sequence>